<feature type="domain" description="Prepilin peptidase dependent protein C-like C-terminal" evidence="3">
    <location>
        <begin position="34"/>
        <end position="104"/>
    </location>
</feature>
<protein>
    <submittedName>
        <fullName evidence="4">Prepilin-type N-terminal cleavage/methylation domain-containing protein</fullName>
    </submittedName>
</protein>
<accession>A0AAE4IVP9</accession>
<dbReference type="RefSeq" id="WP_310826747.1">
    <property type="nucleotide sequence ID" value="NZ_JAQGEC010000013.1"/>
</dbReference>
<dbReference type="Pfam" id="PF12528">
    <property type="entry name" value="T2SSppdC"/>
    <property type="match status" value="1"/>
</dbReference>
<evidence type="ECO:0000313" key="4">
    <source>
        <dbReference type="EMBL" id="MDR9891550.1"/>
    </source>
</evidence>
<reference evidence="4" key="1">
    <citation type="submission" date="2022-12" db="EMBL/GenBank/DDBJ databases">
        <title>NDM-1 containing novel ST 2018 Pseudenterobacter timonensis.</title>
        <authorList>
            <person name="Halder G."/>
            <person name="Mandal S."/>
            <person name="Dutta S."/>
        </authorList>
    </citation>
    <scope>NUCLEOTIDE SEQUENCE</scope>
    <source>
        <strain evidence="4">CNCI147</strain>
    </source>
</reference>
<keyword evidence="2" id="KW-0472">Membrane</keyword>
<name>A0AAE4IVP9_9ENTR</name>
<keyword evidence="2" id="KW-0812">Transmembrane</keyword>
<organism evidence="4 5">
    <name type="scientific">Pseudenterobacter timonensis</name>
    <dbReference type="NCBI Taxonomy" id="1755099"/>
    <lineage>
        <taxon>Bacteria</taxon>
        <taxon>Pseudomonadati</taxon>
        <taxon>Pseudomonadota</taxon>
        <taxon>Gammaproteobacteria</taxon>
        <taxon>Enterobacterales</taxon>
        <taxon>Enterobacteriaceae</taxon>
        <taxon>Pseudenterobacter</taxon>
    </lineage>
</organism>
<evidence type="ECO:0000256" key="2">
    <source>
        <dbReference type="SAM" id="Phobius"/>
    </source>
</evidence>
<dbReference type="Pfam" id="PF07963">
    <property type="entry name" value="N_methyl"/>
    <property type="match status" value="1"/>
</dbReference>
<dbReference type="AlphaFoldDB" id="A0AAE4IVP9"/>
<sequence length="107" mass="11903">MSGALKKESGFSIVELLLAMVLLVMVVLALAGLQRALAARFATLNQYRLLWHHLWNQAQLQPPELPEGWQVKRMQTTQTGCVSITVKSISPLGRQGQLTRLHCPVSK</sequence>
<dbReference type="Proteomes" id="UP001248822">
    <property type="component" value="Unassembled WGS sequence"/>
</dbReference>
<evidence type="ECO:0000313" key="5">
    <source>
        <dbReference type="Proteomes" id="UP001248822"/>
    </source>
</evidence>
<dbReference type="EMBL" id="JAQGEC010000013">
    <property type="protein sequence ID" value="MDR9891550.1"/>
    <property type="molecule type" value="Genomic_DNA"/>
</dbReference>
<evidence type="ECO:0000256" key="1">
    <source>
        <dbReference type="ARBA" id="ARBA00004167"/>
    </source>
</evidence>
<keyword evidence="2" id="KW-1133">Transmembrane helix</keyword>
<proteinExistence type="predicted"/>
<gene>
    <name evidence="4" type="ORF">O7047_15115</name>
</gene>
<dbReference type="GO" id="GO:0016020">
    <property type="term" value="C:membrane"/>
    <property type="evidence" value="ECO:0007669"/>
    <property type="project" value="UniProtKB-SubCell"/>
</dbReference>
<comment type="subcellular location">
    <subcellularLocation>
        <location evidence="1">Membrane</location>
        <topology evidence="1">Single-pass membrane protein</topology>
    </subcellularLocation>
</comment>
<evidence type="ECO:0000259" key="3">
    <source>
        <dbReference type="Pfam" id="PF12528"/>
    </source>
</evidence>
<comment type="caution">
    <text evidence="4">The sequence shown here is derived from an EMBL/GenBank/DDBJ whole genome shotgun (WGS) entry which is preliminary data.</text>
</comment>
<dbReference type="NCBIfam" id="NF007660">
    <property type="entry name" value="PRK10332.1"/>
    <property type="match status" value="1"/>
</dbReference>
<dbReference type="InterPro" id="IPR022204">
    <property type="entry name" value="PpdC-like_C"/>
</dbReference>
<feature type="transmembrane region" description="Helical" evidence="2">
    <location>
        <begin position="12"/>
        <end position="33"/>
    </location>
</feature>
<dbReference type="InterPro" id="IPR012902">
    <property type="entry name" value="N_methyl_site"/>
</dbReference>